<dbReference type="InterPro" id="IPR019546">
    <property type="entry name" value="TAT_signal_bac_arc"/>
</dbReference>
<sequence length="174" mass="18514">MSNRRSFLKIGAAAAITLAAGGAIYRMVTPSPLPHPFALDGQARAALNAIIPALLGPLLPADAATRGPALEAALARTHGAILGLPLNTQKEIQDLFGLLALAPARRLLAGVSDSWEQARPAEVADFLQSWRNHRLAMLQIAYLALHDLVLGSWYADPSSWAAIGYPGPRKELLK</sequence>
<reference evidence="1 2" key="1">
    <citation type="submission" date="2019-12" db="EMBL/GenBank/DDBJ databases">
        <title>Novel species isolated from a subtropical stream in China.</title>
        <authorList>
            <person name="Lu H."/>
        </authorList>
    </citation>
    <scope>NUCLEOTIDE SEQUENCE [LARGE SCALE GENOMIC DNA]</scope>
    <source>
        <strain evidence="1 2">CY13W</strain>
    </source>
</reference>
<dbReference type="EMBL" id="WWCM01000001">
    <property type="protein sequence ID" value="MYM38185.1"/>
    <property type="molecule type" value="Genomic_DNA"/>
</dbReference>
<protein>
    <submittedName>
        <fullName evidence="1">Twin-arginine translocation signal domain-containing protein</fullName>
    </submittedName>
</protein>
<dbReference type="Proteomes" id="UP000478090">
    <property type="component" value="Unassembled WGS sequence"/>
</dbReference>
<dbReference type="NCBIfam" id="TIGR01409">
    <property type="entry name" value="TAT_signal_seq"/>
    <property type="match status" value="1"/>
</dbReference>
<accession>A0ABW9VHR2</accession>
<evidence type="ECO:0000313" key="1">
    <source>
        <dbReference type="EMBL" id="MYM38185.1"/>
    </source>
</evidence>
<name>A0ABW9VHR2_9BURK</name>
<proteinExistence type="predicted"/>
<keyword evidence="2" id="KW-1185">Reference proteome</keyword>
<evidence type="ECO:0000313" key="2">
    <source>
        <dbReference type="Proteomes" id="UP000478090"/>
    </source>
</evidence>
<gene>
    <name evidence="1" type="ORF">GTP27_02475</name>
</gene>
<comment type="caution">
    <text evidence="1">The sequence shown here is derived from an EMBL/GenBank/DDBJ whole genome shotgun (WGS) entry which is preliminary data.</text>
</comment>
<dbReference type="PROSITE" id="PS51318">
    <property type="entry name" value="TAT"/>
    <property type="match status" value="1"/>
</dbReference>
<organism evidence="1 2">
    <name type="scientific">Duganella qianjiadongensis</name>
    <dbReference type="NCBI Taxonomy" id="2692176"/>
    <lineage>
        <taxon>Bacteria</taxon>
        <taxon>Pseudomonadati</taxon>
        <taxon>Pseudomonadota</taxon>
        <taxon>Betaproteobacteria</taxon>
        <taxon>Burkholderiales</taxon>
        <taxon>Oxalobacteraceae</taxon>
        <taxon>Telluria group</taxon>
        <taxon>Duganella</taxon>
    </lineage>
</organism>
<dbReference type="InterPro" id="IPR006311">
    <property type="entry name" value="TAT_signal"/>
</dbReference>
<dbReference type="RefSeq" id="WP_161037570.1">
    <property type="nucleotide sequence ID" value="NZ_WWCM01000001.1"/>
</dbReference>